<feature type="compositionally biased region" description="Acidic residues" evidence="1">
    <location>
        <begin position="285"/>
        <end position="302"/>
    </location>
</feature>
<dbReference type="Proteomes" id="UP001500827">
    <property type="component" value="Unassembled WGS sequence"/>
</dbReference>
<evidence type="ECO:0000256" key="1">
    <source>
        <dbReference type="SAM" id="MobiDB-lite"/>
    </source>
</evidence>
<gene>
    <name evidence="2" type="ORF">GCM10022276_17250</name>
</gene>
<feature type="region of interest" description="Disordered" evidence="1">
    <location>
        <begin position="204"/>
        <end position="234"/>
    </location>
</feature>
<comment type="caution">
    <text evidence="2">The sequence shown here is derived from an EMBL/GenBank/DDBJ whole genome shotgun (WGS) entry which is preliminary data.</text>
</comment>
<protein>
    <submittedName>
        <fullName evidence="2">Uncharacterized protein</fullName>
    </submittedName>
</protein>
<sequence length="528" mass="56798">MGAPSPGMQAGDQPAAETLLTSFRSIDASERRRHETVLDYWLSIRGDREFPPLHDLDPLEISEAGPSSLLLELIGGGEDAEVRHCGEQLKGQVDSDRVAEGSRPSILSSIAKKLSIVAISRNFLSYEDEFTVGDVSTRCWVTLLPLSASGVWVDYVYALVTFETGPAKSAQPAKKPAAKTDEEPQAAVEAEVADEVEAAVVEDTHEAEEAPVSVEEELVEAEMAEAEPEPEAEVVEEPVEEAAVEVEPAIVDEVVADEPEVAQEFAAEPEAAEEFSVESETLAELADEPEASLEEQYEEVEEAPSGRPGFSKILDSLANLGGFYGTQIPKIEPKLPPAEATEEPVEQPESEVLDQMTLDQPVEEAVLEEQAHEVELEPAIEQVAAVDDEAPAAPQPVKSELATEGTLQSKLTDVRAKADEAEAAKRRATTALWEGLSAAYDFALDAEDSPEEYLKLVEAKGLKIQLRQPMKPVARLAFDGTCDDATLAQLEAVLAWAFKEDLARGALLGKIEEAGGIGEILNPQAKAA</sequence>
<organism evidence="2 3">
    <name type="scientific">Sphingomonas limnosediminicola</name>
    <dbReference type="NCBI Taxonomy" id="940133"/>
    <lineage>
        <taxon>Bacteria</taxon>
        <taxon>Pseudomonadati</taxon>
        <taxon>Pseudomonadota</taxon>
        <taxon>Alphaproteobacteria</taxon>
        <taxon>Sphingomonadales</taxon>
        <taxon>Sphingomonadaceae</taxon>
        <taxon>Sphingomonas</taxon>
    </lineage>
</organism>
<dbReference type="RefSeq" id="WP_344699275.1">
    <property type="nucleotide sequence ID" value="NZ_BAABBM010000001.1"/>
</dbReference>
<dbReference type="EMBL" id="BAABBM010000001">
    <property type="protein sequence ID" value="GAA3898873.1"/>
    <property type="molecule type" value="Genomic_DNA"/>
</dbReference>
<reference evidence="3" key="1">
    <citation type="journal article" date="2019" name="Int. J. Syst. Evol. Microbiol.">
        <title>The Global Catalogue of Microorganisms (GCM) 10K type strain sequencing project: providing services to taxonomists for standard genome sequencing and annotation.</title>
        <authorList>
            <consortium name="The Broad Institute Genomics Platform"/>
            <consortium name="The Broad Institute Genome Sequencing Center for Infectious Disease"/>
            <person name="Wu L."/>
            <person name="Ma J."/>
        </authorList>
    </citation>
    <scope>NUCLEOTIDE SEQUENCE [LARGE SCALE GENOMIC DNA]</scope>
    <source>
        <strain evidence="3">JCM 17543</strain>
    </source>
</reference>
<accession>A0ABP7LE79</accession>
<feature type="region of interest" description="Disordered" evidence="1">
    <location>
        <begin position="266"/>
        <end position="309"/>
    </location>
</feature>
<name>A0ABP7LE79_9SPHN</name>
<proteinExistence type="predicted"/>
<feature type="compositionally biased region" description="Acidic residues" evidence="1">
    <location>
        <begin position="214"/>
        <end position="234"/>
    </location>
</feature>
<keyword evidence="3" id="KW-1185">Reference proteome</keyword>
<evidence type="ECO:0000313" key="2">
    <source>
        <dbReference type="EMBL" id="GAA3898873.1"/>
    </source>
</evidence>
<evidence type="ECO:0000313" key="3">
    <source>
        <dbReference type="Proteomes" id="UP001500827"/>
    </source>
</evidence>